<dbReference type="InterPro" id="IPR003594">
    <property type="entry name" value="HATPase_dom"/>
</dbReference>
<dbReference type="InParanoid" id="A9WHD0"/>
<keyword evidence="8" id="KW-0812">Transmembrane</keyword>
<feature type="domain" description="Histidine kinase" evidence="9">
    <location>
        <begin position="160"/>
        <end position="376"/>
    </location>
</feature>
<dbReference type="HOGENOM" id="CLU_000445_89_3_0"/>
<keyword evidence="7" id="KW-0902">Two-component regulatory system</keyword>
<evidence type="ECO:0000256" key="4">
    <source>
        <dbReference type="ARBA" id="ARBA00022553"/>
    </source>
</evidence>
<protein>
    <recommendedName>
        <fullName evidence="3">histidine kinase</fullName>
        <ecNumber evidence="3">2.7.13.3</ecNumber>
    </recommendedName>
</protein>
<dbReference type="InterPro" id="IPR036890">
    <property type="entry name" value="HATPase_C_sf"/>
</dbReference>
<dbReference type="FunFam" id="1.10.287.130:FF:000136">
    <property type="entry name" value="Histidine kinase"/>
    <property type="match status" value="1"/>
</dbReference>
<dbReference type="EC" id="2.7.13.3" evidence="3"/>
<dbReference type="SMART" id="SM00387">
    <property type="entry name" value="HATPase_c"/>
    <property type="match status" value="1"/>
</dbReference>
<dbReference type="Pfam" id="PF02518">
    <property type="entry name" value="HATPase_c"/>
    <property type="match status" value="1"/>
</dbReference>
<evidence type="ECO:0000256" key="6">
    <source>
        <dbReference type="ARBA" id="ARBA00022777"/>
    </source>
</evidence>
<dbReference type="FunCoup" id="A9WHD0">
    <property type="interactions" value="74"/>
</dbReference>
<dbReference type="InterPro" id="IPR050736">
    <property type="entry name" value="Sensor_HK_Regulatory"/>
</dbReference>
<organism evidence="11 12">
    <name type="scientific">Chloroflexus aurantiacus (strain ATCC 29366 / DSM 635 / J-10-fl)</name>
    <dbReference type="NCBI Taxonomy" id="324602"/>
    <lineage>
        <taxon>Bacteria</taxon>
        <taxon>Bacillati</taxon>
        <taxon>Chloroflexota</taxon>
        <taxon>Chloroflexia</taxon>
        <taxon>Chloroflexales</taxon>
        <taxon>Chloroflexineae</taxon>
        <taxon>Chloroflexaceae</taxon>
        <taxon>Chloroflexus</taxon>
    </lineage>
</organism>
<reference evidence="12" key="1">
    <citation type="journal article" date="2011" name="BMC Genomics">
        <title>Complete genome sequence of the filamentous anoxygenic phototrophic bacterium Chloroflexus aurantiacus.</title>
        <authorList>
            <person name="Tang K.H."/>
            <person name="Barry K."/>
            <person name="Chertkov O."/>
            <person name="Dalin E."/>
            <person name="Han C.S."/>
            <person name="Hauser L.J."/>
            <person name="Honchak B.M."/>
            <person name="Karbach L.E."/>
            <person name="Land M.L."/>
            <person name="Lapidus A."/>
            <person name="Larimer F.W."/>
            <person name="Mikhailova N."/>
            <person name="Pitluck S."/>
            <person name="Pierson B.K."/>
            <person name="Blankenship R.E."/>
        </authorList>
    </citation>
    <scope>NUCLEOTIDE SEQUENCE [LARGE SCALE GENOMIC DNA]</scope>
    <source>
        <strain evidence="12">ATCC 29366 / DSM 635 / J-10-fl</strain>
    </source>
</reference>
<dbReference type="PANTHER" id="PTHR43711:SF1">
    <property type="entry name" value="HISTIDINE KINASE 1"/>
    <property type="match status" value="1"/>
</dbReference>
<dbReference type="CDD" id="cd06225">
    <property type="entry name" value="HAMP"/>
    <property type="match status" value="1"/>
</dbReference>
<dbReference type="PANTHER" id="PTHR43711">
    <property type="entry name" value="TWO-COMPONENT HISTIDINE KINASE"/>
    <property type="match status" value="1"/>
</dbReference>
<sequence length="379" mass="41416">MNGWLKRGGLRYRLLLSHLLTIAAGALTLLTITIIFAPGLHDQLMIAWLGPHWTETADASMVEMERATNAIFTLAMIQALTISSGAAVTVAIIVSLVASRQIVQPIDHLLQVTRRIAAGHYAERAPLIGDRELTRLAAQFNMMAEALERAEQRRVALIGDVAHELRTPLATIAGYVEGILDGVVETDEATWALVLDEVNRLRRLTDDLQQLSRVESRQITLAPTPVDPAHLIEAAVTRLTPQFTAKNIELHVNIEQHLPPVWADSDRILQVLINLLGNALQYTPGGGRVVIGAEHASEAIRFWVQDSGIGIAAEHLPHLFERFYRVDKSRTRATGGAGIGLTICKGLVEMHGGQIWATSAGPGCGATFYFTLPLYGQHE</sequence>
<dbReference type="Gene3D" id="3.30.565.10">
    <property type="entry name" value="Histidine kinase-like ATPase, C-terminal domain"/>
    <property type="match status" value="1"/>
</dbReference>
<dbReference type="SMART" id="SM00304">
    <property type="entry name" value="HAMP"/>
    <property type="match status" value="1"/>
</dbReference>
<feature type="transmembrane region" description="Helical" evidence="8">
    <location>
        <begin position="70"/>
        <end position="98"/>
    </location>
</feature>
<dbReference type="InterPro" id="IPR003660">
    <property type="entry name" value="HAMP_dom"/>
</dbReference>
<dbReference type="GO" id="GO:0009927">
    <property type="term" value="F:histidine phosphotransfer kinase activity"/>
    <property type="evidence" value="ECO:0000318"/>
    <property type="project" value="GO_Central"/>
</dbReference>
<dbReference type="GO" id="GO:0000160">
    <property type="term" value="P:phosphorelay signal transduction system"/>
    <property type="evidence" value="ECO:0000318"/>
    <property type="project" value="GO_Central"/>
</dbReference>
<feature type="domain" description="HAMP" evidence="10">
    <location>
        <begin position="100"/>
        <end position="152"/>
    </location>
</feature>
<dbReference type="PROSITE" id="PS50109">
    <property type="entry name" value="HIS_KIN"/>
    <property type="match status" value="1"/>
</dbReference>
<dbReference type="KEGG" id="cau:Caur_2433"/>
<keyword evidence="6 11" id="KW-0418">Kinase</keyword>
<dbReference type="InterPro" id="IPR036097">
    <property type="entry name" value="HisK_dim/P_sf"/>
</dbReference>
<dbReference type="SUPFAM" id="SSF47384">
    <property type="entry name" value="Homodimeric domain of signal transducing histidine kinase"/>
    <property type="match status" value="1"/>
</dbReference>
<dbReference type="PATRIC" id="fig|324602.8.peg.2748"/>
<dbReference type="InterPro" id="IPR005467">
    <property type="entry name" value="His_kinase_dom"/>
</dbReference>
<accession>A9WHD0</accession>
<evidence type="ECO:0000256" key="7">
    <source>
        <dbReference type="ARBA" id="ARBA00023012"/>
    </source>
</evidence>
<comment type="subcellular location">
    <subcellularLocation>
        <location evidence="2">Membrane</location>
    </subcellularLocation>
</comment>
<keyword evidence="8" id="KW-1133">Transmembrane helix</keyword>
<dbReference type="InterPro" id="IPR004358">
    <property type="entry name" value="Sig_transdc_His_kin-like_C"/>
</dbReference>
<evidence type="ECO:0000256" key="5">
    <source>
        <dbReference type="ARBA" id="ARBA00022679"/>
    </source>
</evidence>
<dbReference type="EMBL" id="CP000909">
    <property type="protein sequence ID" value="ABY35642.1"/>
    <property type="molecule type" value="Genomic_DNA"/>
</dbReference>
<dbReference type="GO" id="GO:0000155">
    <property type="term" value="F:phosphorelay sensor kinase activity"/>
    <property type="evidence" value="ECO:0000318"/>
    <property type="project" value="GO_Central"/>
</dbReference>
<keyword evidence="12" id="KW-1185">Reference proteome</keyword>
<dbReference type="Pfam" id="PF00512">
    <property type="entry name" value="HisKA"/>
    <property type="match status" value="1"/>
</dbReference>
<proteinExistence type="predicted"/>
<evidence type="ECO:0000313" key="11">
    <source>
        <dbReference type="EMBL" id="ABY35642.1"/>
    </source>
</evidence>
<dbReference type="EnsemblBacteria" id="ABY35642">
    <property type="protein sequence ID" value="ABY35642"/>
    <property type="gene ID" value="Caur_2433"/>
</dbReference>
<gene>
    <name evidence="11" type="ordered locus">Caur_2433</name>
</gene>
<dbReference type="FunFam" id="3.30.565.10:FF:000006">
    <property type="entry name" value="Sensor histidine kinase WalK"/>
    <property type="match status" value="1"/>
</dbReference>
<dbReference type="Gene3D" id="1.10.287.130">
    <property type="match status" value="1"/>
</dbReference>
<keyword evidence="4" id="KW-0597">Phosphoprotein</keyword>
<dbReference type="CDD" id="cd16922">
    <property type="entry name" value="HATPase_EvgS-ArcB-TorS-like"/>
    <property type="match status" value="1"/>
</dbReference>
<dbReference type="PRINTS" id="PR00344">
    <property type="entry name" value="BCTRLSENSOR"/>
</dbReference>
<dbReference type="AlphaFoldDB" id="A9WHD0"/>
<evidence type="ECO:0000259" key="10">
    <source>
        <dbReference type="PROSITE" id="PS50885"/>
    </source>
</evidence>
<dbReference type="CDD" id="cd00082">
    <property type="entry name" value="HisKA"/>
    <property type="match status" value="1"/>
</dbReference>
<dbReference type="PROSITE" id="PS50885">
    <property type="entry name" value="HAMP"/>
    <property type="match status" value="1"/>
</dbReference>
<evidence type="ECO:0000313" key="12">
    <source>
        <dbReference type="Proteomes" id="UP000002008"/>
    </source>
</evidence>
<dbReference type="SMART" id="SM00388">
    <property type="entry name" value="HisKA"/>
    <property type="match status" value="1"/>
</dbReference>
<keyword evidence="8" id="KW-0472">Membrane</keyword>
<evidence type="ECO:0000256" key="1">
    <source>
        <dbReference type="ARBA" id="ARBA00000085"/>
    </source>
</evidence>
<dbReference type="InterPro" id="IPR003661">
    <property type="entry name" value="HisK_dim/P_dom"/>
</dbReference>
<dbReference type="Pfam" id="PF00672">
    <property type="entry name" value="HAMP"/>
    <property type="match status" value="1"/>
</dbReference>
<name>A9WHD0_CHLAA</name>
<dbReference type="SUPFAM" id="SSF158472">
    <property type="entry name" value="HAMP domain-like"/>
    <property type="match status" value="1"/>
</dbReference>
<feature type="transmembrane region" description="Helical" evidence="8">
    <location>
        <begin position="12"/>
        <end position="37"/>
    </location>
</feature>
<comment type="catalytic activity">
    <reaction evidence="1">
        <text>ATP + protein L-histidine = ADP + protein N-phospho-L-histidine.</text>
        <dbReference type="EC" id="2.7.13.3"/>
    </reaction>
</comment>
<dbReference type="Proteomes" id="UP000002008">
    <property type="component" value="Chromosome"/>
</dbReference>
<keyword evidence="5 11" id="KW-0808">Transferase</keyword>
<dbReference type="STRING" id="324602.Caur_2433"/>
<dbReference type="SUPFAM" id="SSF55874">
    <property type="entry name" value="ATPase domain of HSP90 chaperone/DNA topoisomerase II/histidine kinase"/>
    <property type="match status" value="1"/>
</dbReference>
<evidence type="ECO:0000256" key="8">
    <source>
        <dbReference type="SAM" id="Phobius"/>
    </source>
</evidence>
<evidence type="ECO:0000256" key="3">
    <source>
        <dbReference type="ARBA" id="ARBA00012438"/>
    </source>
</evidence>
<dbReference type="GO" id="GO:0005886">
    <property type="term" value="C:plasma membrane"/>
    <property type="evidence" value="ECO:0000318"/>
    <property type="project" value="GO_Central"/>
</dbReference>
<dbReference type="RefSeq" id="WP_012258295.1">
    <property type="nucleotide sequence ID" value="NC_010175.1"/>
</dbReference>
<dbReference type="Gene3D" id="6.10.340.10">
    <property type="match status" value="1"/>
</dbReference>
<evidence type="ECO:0000259" key="9">
    <source>
        <dbReference type="PROSITE" id="PS50109"/>
    </source>
</evidence>
<evidence type="ECO:0000256" key="2">
    <source>
        <dbReference type="ARBA" id="ARBA00004370"/>
    </source>
</evidence>
<dbReference type="eggNOG" id="COG5002">
    <property type="taxonomic scope" value="Bacteria"/>
</dbReference>